<evidence type="ECO:0000256" key="2">
    <source>
        <dbReference type="SAM" id="SignalP"/>
    </source>
</evidence>
<protein>
    <submittedName>
        <fullName evidence="3">GLPGLI family protein</fullName>
    </submittedName>
</protein>
<feature type="chain" id="PRO_5045485236" evidence="2">
    <location>
        <begin position="25"/>
        <end position="289"/>
    </location>
</feature>
<dbReference type="InterPro" id="IPR005901">
    <property type="entry name" value="GLPGLI"/>
</dbReference>
<feature type="signal peptide" evidence="2">
    <location>
        <begin position="1"/>
        <end position="24"/>
    </location>
</feature>
<accession>A0ABS0A3Y5</accession>
<comment type="caution">
    <text evidence="3">The sequence shown here is derived from an EMBL/GenBank/DDBJ whole genome shotgun (WGS) entry which is preliminary data.</text>
</comment>
<dbReference type="EMBL" id="JADKYU010000346">
    <property type="protein sequence ID" value="MBF4984063.1"/>
    <property type="molecule type" value="Genomic_DNA"/>
</dbReference>
<dbReference type="Pfam" id="PF09697">
    <property type="entry name" value="Porph_ging"/>
    <property type="match status" value="1"/>
</dbReference>
<feature type="region of interest" description="Disordered" evidence="1">
    <location>
        <begin position="248"/>
        <end position="289"/>
    </location>
</feature>
<gene>
    <name evidence="3" type="ORF">FNJ87_06865</name>
</gene>
<reference evidence="3 4" key="1">
    <citation type="submission" date="2020-11" db="EMBL/GenBank/DDBJ databases">
        <title>P. mediterranea TC4 genome.</title>
        <authorList>
            <person name="Molmeret M."/>
        </authorList>
    </citation>
    <scope>NUCLEOTIDE SEQUENCE [LARGE SCALE GENOMIC DNA]</scope>
    <source>
        <strain evidence="3 4">TC4</strain>
    </source>
</reference>
<keyword evidence="2" id="KW-0732">Signal</keyword>
<proteinExistence type="predicted"/>
<evidence type="ECO:0000313" key="3">
    <source>
        <dbReference type="EMBL" id="MBF4984063.1"/>
    </source>
</evidence>
<organism evidence="3 4">
    <name type="scientific">Nonlabens mediterrranea</name>
    <dbReference type="NCBI Taxonomy" id="1419947"/>
    <lineage>
        <taxon>Bacteria</taxon>
        <taxon>Pseudomonadati</taxon>
        <taxon>Bacteroidota</taxon>
        <taxon>Flavobacteriia</taxon>
        <taxon>Flavobacteriales</taxon>
        <taxon>Flavobacteriaceae</taxon>
        <taxon>Nonlabens</taxon>
    </lineage>
</organism>
<dbReference type="NCBIfam" id="TIGR01200">
    <property type="entry name" value="GLPGLI"/>
    <property type="match status" value="1"/>
</dbReference>
<feature type="compositionally biased region" description="Basic and acidic residues" evidence="1">
    <location>
        <begin position="262"/>
        <end position="273"/>
    </location>
</feature>
<keyword evidence="4" id="KW-1185">Reference proteome</keyword>
<evidence type="ECO:0000256" key="1">
    <source>
        <dbReference type="SAM" id="MobiDB-lite"/>
    </source>
</evidence>
<dbReference type="Proteomes" id="UP001194729">
    <property type="component" value="Unassembled WGS sequence"/>
</dbReference>
<sequence length="289" mass="32424">MKTIQITLISFFILAFAKAYTAQAQQDFKAKATYIAYTKFDLPEDSTMNKKAESDPIVKAMMEQLKKGSKQEYTLEFTRTESSYDKVKELATPGKPVNGISISFSASSGVGSTIYKNIEENSYIKQGNIMGKDFVIEDELPTYEWKLLSETKKIGQYNCFKAVYVPVEDEVEEEVEEEDEEVNTSITAMVVESDPTITAWYTPDIPVSNGPGEYHGLPGLIVEVQQQETTILLKEIVLNPDEKLDLKKPRSGKKINQEDFDALQKKKSEEMMKNRGSGNGSFRVISIGG</sequence>
<evidence type="ECO:0000313" key="4">
    <source>
        <dbReference type="Proteomes" id="UP001194729"/>
    </source>
</evidence>
<name>A0ABS0A3Y5_9FLAO</name>